<protein>
    <recommendedName>
        <fullName evidence="2">DUF4216 domain-containing protein</fullName>
    </recommendedName>
</protein>
<evidence type="ECO:0000256" key="1">
    <source>
        <dbReference type="SAM" id="MobiDB-lite"/>
    </source>
</evidence>
<dbReference type="InterPro" id="IPR025312">
    <property type="entry name" value="DUF4216"/>
</dbReference>
<keyword evidence="4" id="KW-1185">Reference proteome</keyword>
<comment type="caution">
    <text evidence="3">The sequence shown here is derived from an EMBL/GenBank/DDBJ whole genome shotgun (WGS) entry which is preliminary data.</text>
</comment>
<accession>A0A9R1UUP0</accession>
<dbReference type="Pfam" id="PF02992">
    <property type="entry name" value="Transposase_21"/>
    <property type="match status" value="1"/>
</dbReference>
<organism evidence="3 4">
    <name type="scientific">Lactuca sativa</name>
    <name type="common">Garden lettuce</name>
    <dbReference type="NCBI Taxonomy" id="4236"/>
    <lineage>
        <taxon>Eukaryota</taxon>
        <taxon>Viridiplantae</taxon>
        <taxon>Streptophyta</taxon>
        <taxon>Embryophyta</taxon>
        <taxon>Tracheophyta</taxon>
        <taxon>Spermatophyta</taxon>
        <taxon>Magnoliopsida</taxon>
        <taxon>eudicotyledons</taxon>
        <taxon>Gunneridae</taxon>
        <taxon>Pentapetalae</taxon>
        <taxon>asterids</taxon>
        <taxon>campanulids</taxon>
        <taxon>Asterales</taxon>
        <taxon>Asteraceae</taxon>
        <taxon>Cichorioideae</taxon>
        <taxon>Cichorieae</taxon>
        <taxon>Lactucinae</taxon>
        <taxon>Lactuca</taxon>
    </lineage>
</organism>
<dbReference type="PANTHER" id="PTHR48258">
    <property type="entry name" value="DUF4218 DOMAIN-CONTAINING PROTEIN-RELATED"/>
    <property type="match status" value="1"/>
</dbReference>
<reference evidence="3 4" key="1">
    <citation type="journal article" date="2017" name="Nat. Commun.">
        <title>Genome assembly with in vitro proximity ligation data and whole-genome triplication in lettuce.</title>
        <authorList>
            <person name="Reyes-Chin-Wo S."/>
            <person name="Wang Z."/>
            <person name="Yang X."/>
            <person name="Kozik A."/>
            <person name="Arikit S."/>
            <person name="Song C."/>
            <person name="Xia L."/>
            <person name="Froenicke L."/>
            <person name="Lavelle D.O."/>
            <person name="Truco M.J."/>
            <person name="Xia R."/>
            <person name="Zhu S."/>
            <person name="Xu C."/>
            <person name="Xu H."/>
            <person name="Xu X."/>
            <person name="Cox K."/>
            <person name="Korf I."/>
            <person name="Meyers B.C."/>
            <person name="Michelmore R.W."/>
        </authorList>
    </citation>
    <scope>NUCLEOTIDE SEQUENCE [LARGE SCALE GENOMIC DNA]</scope>
    <source>
        <strain evidence="4">cv. Salinas</strain>
        <tissue evidence="3">Seedlings</tissue>
    </source>
</reference>
<dbReference type="AlphaFoldDB" id="A0A9R1UUP0"/>
<feature type="domain" description="DUF4216" evidence="2">
    <location>
        <begin position="287"/>
        <end position="358"/>
    </location>
</feature>
<dbReference type="Pfam" id="PF13952">
    <property type="entry name" value="DUF4216"/>
    <property type="match status" value="1"/>
</dbReference>
<evidence type="ECO:0000259" key="2">
    <source>
        <dbReference type="Pfam" id="PF13952"/>
    </source>
</evidence>
<dbReference type="EMBL" id="NBSK02000008">
    <property type="protein sequence ID" value="KAJ0194332.1"/>
    <property type="molecule type" value="Genomic_DNA"/>
</dbReference>
<gene>
    <name evidence="3" type="ORF">LSAT_V11C800438730</name>
</gene>
<dbReference type="InterPro" id="IPR004242">
    <property type="entry name" value="Transposase_21"/>
</dbReference>
<dbReference type="PANTHER" id="PTHR48258:SF10">
    <property type="entry name" value="DUF4218 DOMAIN-CONTAINING PROTEIN"/>
    <property type="match status" value="1"/>
</dbReference>
<name>A0A9R1UUP0_LACSA</name>
<sequence length="467" mass="54475">MPSWKSMNDASFMMSLLIPGKDSPEKDIDVYLRPLVDELNVLWENGVETYDSEFRCAFNMRATVIWTINDFPAYNLSGWSTSGYMTCPICNEDAPSIRLQNKIGYVGHRRFLPHDHPWRNARDFNGKKEDMLAPKHISGEDCLRQLEHVPQCPHGKNHLFSPEREHLQHLKTEHPRSLNFNELQQSSFPSWFSLRKHSTNSYVSQNGEQMRKMHEQNSSAIDEELYALFRGPDDRVTTHGGYIVNGVKFLVKSRDDHRKTQNCGVTALGIHDGIEEDYYGYVDEVLEFSFIKGYQVILFKCIWFDTDRRKKHVIFEPHFISIDTSRKAYKEDPFVLANQAKQVFYINDPTRASSWKIIESSTHRHLWDIPENKDTQDLFEHVGTPSHTTPFEAFDCENFEFHREDGEEELVEVVDDESFEVDLDDFIDYDTIPSEVNAELPDESNDDLDDSNETNFALYDESHDEYK</sequence>
<evidence type="ECO:0000313" key="4">
    <source>
        <dbReference type="Proteomes" id="UP000235145"/>
    </source>
</evidence>
<dbReference type="Proteomes" id="UP000235145">
    <property type="component" value="Unassembled WGS sequence"/>
</dbReference>
<feature type="compositionally biased region" description="Acidic residues" evidence="1">
    <location>
        <begin position="440"/>
        <end position="452"/>
    </location>
</feature>
<evidence type="ECO:0000313" key="3">
    <source>
        <dbReference type="EMBL" id="KAJ0194332.1"/>
    </source>
</evidence>
<feature type="region of interest" description="Disordered" evidence="1">
    <location>
        <begin position="435"/>
        <end position="467"/>
    </location>
</feature>
<proteinExistence type="predicted"/>